<protein>
    <recommendedName>
        <fullName evidence="10">Nucleoprotein</fullName>
    </recommendedName>
</protein>
<accession>F1DB11</accession>
<keyword evidence="3" id="KW-0013">ADP-ribosylation</keyword>
<evidence type="ECO:0000256" key="5">
    <source>
        <dbReference type="ARBA" id="ARBA00022884"/>
    </source>
</evidence>
<sequence length="394" mass="44011">MASVQFEDTNSRGRSGRIPLSYYAPVRVAADKLFFKSMPGNGVPKGMGEKSDQIGYWTEQRRWRMKKGQRTDLPSNWHFYYLGTGPHADLKFRERQVGVYWVAKQGSKTEPTKLGTRNRNQQLRTPVFDFTLPDSLEVVTSDSRPTSRSNSRSQSKSANQSRSNSKVRDQSGTRTPKNSSQPQRPKKNQQEDLVAAVREALKGLGFQQSRSSSGKSTPASSRSKSPARPMNPKKQLDKPEWKRVPNKSENVTACFGERSMSRNCGSKSVVAAGVEAPNFPQIAELIPTQAALFFGSRVSTKEDNDTVEIKYHYKMSVPKTNPNLPYFLQQVNAYLDPENSDQPIPKKPKAKTEETPQLNPAAPVFTPPAQEPVNVELEMVDEVFDVDPLGDSVA</sequence>
<feature type="compositionally biased region" description="Basic and acidic residues" evidence="12">
    <location>
        <begin position="234"/>
        <end position="243"/>
    </location>
</feature>
<dbReference type="InterPro" id="IPR044344">
    <property type="entry name" value="N_prot_C_CoV"/>
</dbReference>
<comment type="subcellular location">
    <subcellularLocation>
        <location evidence="1">Host cell</location>
    </subcellularLocation>
    <subcellularLocation>
        <location evidence="10">Virion</location>
    </subcellularLocation>
    <text evidence="10">Located inside the virion, complexed with the viral RNA. Probably associates with ER-derived membranes where it participates in viral RNA synthesis and virus budding.</text>
</comment>
<evidence type="ECO:0000256" key="3">
    <source>
        <dbReference type="ARBA" id="ARBA00022765"/>
    </source>
</evidence>
<evidence type="ECO:0000256" key="6">
    <source>
        <dbReference type="ARBA" id="ARBA00023015"/>
    </source>
</evidence>
<dbReference type="InterPro" id="IPR037179">
    <property type="entry name" value="Nucleocapsid_C"/>
</dbReference>
<evidence type="ECO:0000256" key="9">
    <source>
        <dbReference type="ARBA" id="ARBA00023274"/>
    </source>
</evidence>
<evidence type="ECO:0000256" key="4">
    <source>
        <dbReference type="ARBA" id="ARBA00022844"/>
    </source>
</evidence>
<feature type="compositionally biased region" description="Low complexity" evidence="12">
    <location>
        <begin position="141"/>
        <end position="164"/>
    </location>
</feature>
<feature type="region of interest" description="Disordered" evidence="12">
    <location>
        <begin position="136"/>
        <end position="191"/>
    </location>
</feature>
<comment type="function">
    <text evidence="10">Packages the positive strand viral genome RNA into a helical ribonucleocapsid (RNP) and plays a fundamental role during virion assembly through its interactions with the viral genome and membrane protein M. Plays an important role in enhancing the efficiency of subgenomic viral RNA transcription as well as viral replication.</text>
</comment>
<feature type="domain" description="CoV N CTD" evidence="14">
    <location>
        <begin position="228"/>
        <end position="342"/>
    </location>
</feature>
<feature type="region of interest" description="Disordered" evidence="12">
    <location>
        <begin position="337"/>
        <end position="368"/>
    </location>
</feature>
<dbReference type="InterPro" id="IPR037195">
    <property type="entry name" value="Nucleocapsid_N"/>
</dbReference>
<dbReference type="PIRSF" id="PIRSF003888">
    <property type="entry name" value="Corona_nucleocap"/>
    <property type="match status" value="1"/>
</dbReference>
<keyword evidence="6" id="KW-0805">Transcription regulation</keyword>
<evidence type="ECO:0000256" key="11">
    <source>
        <dbReference type="PROSITE-ProRule" id="PRU01276"/>
    </source>
</evidence>
<proteinExistence type="predicted"/>
<dbReference type="SUPFAM" id="SSF110304">
    <property type="entry name" value="Coronavirus RNA-binding domain"/>
    <property type="match status" value="1"/>
</dbReference>
<evidence type="ECO:0000256" key="12">
    <source>
        <dbReference type="SAM" id="MobiDB-lite"/>
    </source>
</evidence>
<evidence type="ECO:0000259" key="13">
    <source>
        <dbReference type="PROSITE" id="PS51928"/>
    </source>
</evidence>
<dbReference type="CDD" id="cd21595">
    <property type="entry name" value="CoV_N-CTD"/>
    <property type="match status" value="1"/>
</dbReference>
<dbReference type="GO" id="GO:0019013">
    <property type="term" value="C:viral nucleocapsid"/>
    <property type="evidence" value="ECO:0007669"/>
    <property type="project" value="UniProtKB-UniRule"/>
</dbReference>
<evidence type="ECO:0000313" key="15">
    <source>
        <dbReference type="EMBL" id="ADX59486.1"/>
    </source>
</evidence>
<name>F1DB11_9ALPC</name>
<evidence type="ECO:0000259" key="14">
    <source>
        <dbReference type="PROSITE" id="PS51929"/>
    </source>
</evidence>
<evidence type="ECO:0000256" key="2">
    <source>
        <dbReference type="ARBA" id="ARBA00022553"/>
    </source>
</evidence>
<gene>
    <name evidence="15" type="primary">N</name>
</gene>
<dbReference type="PROSITE" id="PS51928">
    <property type="entry name" value="COV_N_NTD"/>
    <property type="match status" value="1"/>
</dbReference>
<dbReference type="GO" id="GO:0003723">
    <property type="term" value="F:RNA binding"/>
    <property type="evidence" value="ECO:0007669"/>
    <property type="project" value="UniProtKB-UniRule"/>
</dbReference>
<reference evidence="15" key="2">
    <citation type="journal article" date="2012" name="Virus Res.">
        <title>Genomic characterization of seven distinct bat coronaviruses in Kenya.</title>
        <authorList>
            <person name="Tao Y."/>
            <person name="Tang K."/>
            <person name="Shi M."/>
            <person name="Conrardy C."/>
            <person name="Li K.S."/>
            <person name="Lau S.K."/>
            <person name="Anderson L.J."/>
            <person name="Tong S."/>
        </authorList>
    </citation>
    <scope>NUCLEOTIDE SEQUENCE</scope>
    <source>
        <strain evidence="15">BtKY27</strain>
    </source>
</reference>
<keyword evidence="4 10" id="KW-0946">Virion</keyword>
<dbReference type="PROSITE" id="PS51929">
    <property type="entry name" value="COV_N_CTD"/>
    <property type="match status" value="1"/>
</dbReference>
<reference evidence="15" key="1">
    <citation type="journal article" date="2009" name="Emerg. Infect. Dis.">
        <title>Detection of novel SARS-like and other coronaviruses in bats from Kenya.</title>
        <authorList>
            <person name="Tong S."/>
            <person name="Conrardy C."/>
            <person name="Ruone S."/>
            <person name="Kuzmin I.V."/>
            <person name="Guo X."/>
            <person name="Tao Y."/>
            <person name="Niezgoda M."/>
            <person name="Haynes L."/>
            <person name="Agwanda B."/>
            <person name="Breiman R.F."/>
            <person name="Anderson L.J."/>
            <person name="Rupprecht C.E."/>
        </authorList>
    </citation>
    <scope>NUCLEOTIDE SEQUENCE</scope>
    <source>
        <strain evidence="15">BtKY27</strain>
    </source>
</reference>
<evidence type="ECO:0000256" key="8">
    <source>
        <dbReference type="ARBA" id="ARBA00023163"/>
    </source>
</evidence>
<keyword evidence="2" id="KW-0597">Phosphoprotein</keyword>
<dbReference type="SUPFAM" id="SSF103068">
    <property type="entry name" value="Nucleocapsid protein dimerization domain"/>
    <property type="match status" value="1"/>
</dbReference>
<keyword evidence="5 10" id="KW-0694">RNA-binding</keyword>
<feature type="region of interest" description="Disordered" evidence="12">
    <location>
        <begin position="204"/>
        <end position="245"/>
    </location>
</feature>
<keyword evidence="7 10" id="KW-0543">Viral nucleoprotein</keyword>
<keyword evidence="9 11" id="KW-0687">Ribonucleoprotein</keyword>
<feature type="compositionally biased region" description="Low complexity" evidence="12">
    <location>
        <begin position="209"/>
        <end position="228"/>
    </location>
</feature>
<dbReference type="Pfam" id="PF00937">
    <property type="entry name" value="CoV_nucleocap"/>
    <property type="match status" value="1"/>
</dbReference>
<dbReference type="GO" id="GO:0043657">
    <property type="term" value="C:host cell"/>
    <property type="evidence" value="ECO:0007669"/>
    <property type="project" value="UniProtKB-SubCell"/>
</dbReference>
<dbReference type="CDD" id="cd21554">
    <property type="entry name" value="CoV_N-NTD"/>
    <property type="match status" value="1"/>
</dbReference>
<feature type="compositionally biased region" description="Polar residues" evidence="12">
    <location>
        <begin position="172"/>
        <end position="183"/>
    </location>
</feature>
<evidence type="ECO:0000256" key="10">
    <source>
        <dbReference type="PIRNR" id="PIRNR003888"/>
    </source>
</evidence>
<dbReference type="EMBL" id="HQ728484">
    <property type="protein sequence ID" value="ADX59486.1"/>
    <property type="molecule type" value="Genomic_RNA"/>
</dbReference>
<evidence type="ECO:0000256" key="1">
    <source>
        <dbReference type="ARBA" id="ARBA00004340"/>
    </source>
</evidence>
<organism evidence="15">
    <name type="scientific">Miniopterus bat coronavirus/Kenya/KY27/2006</name>
    <dbReference type="NCBI Taxonomy" id="983926"/>
    <lineage>
        <taxon>Viruses</taxon>
        <taxon>Riboviria</taxon>
        <taxon>Orthornavirae</taxon>
        <taxon>Pisuviricota</taxon>
        <taxon>Pisoniviricetes</taxon>
        <taxon>Nidovirales</taxon>
        <taxon>Cornidovirineae</taxon>
        <taxon>Coronaviridae</taxon>
        <taxon>Orthocoronavirinae</taxon>
        <taxon>Alphacoronavirus</taxon>
    </lineage>
</organism>
<feature type="domain" description="CoV N NTD" evidence="13">
    <location>
        <begin position="18"/>
        <end position="140"/>
    </location>
</feature>
<evidence type="ECO:0000256" key="7">
    <source>
        <dbReference type="ARBA" id="ARBA00023086"/>
    </source>
</evidence>
<dbReference type="InterPro" id="IPR044345">
    <property type="entry name" value="N_prot_N_CoV"/>
</dbReference>
<keyword evidence="8" id="KW-0804">Transcription</keyword>
<dbReference type="InterPro" id="IPR001218">
    <property type="entry name" value="Nucleocap_CoV"/>
</dbReference>
<dbReference type="GO" id="GO:1990904">
    <property type="term" value="C:ribonucleoprotein complex"/>
    <property type="evidence" value="ECO:0007669"/>
    <property type="project" value="UniProtKB-KW"/>
</dbReference>